<protein>
    <recommendedName>
        <fullName evidence="1">Glucosyltransferase 3-like C-terminal domain-containing protein</fullName>
    </recommendedName>
</protein>
<proteinExistence type="predicted"/>
<sequence>MTKNILFVADGYPLSKNAGAILYRRIMEVYGIENFCYFAIGYTTREKWPNEFQSMQKEQHSLRVWPRIRGLKYLKKIPFIEEIFYFAKIPWVRYKLKRFVKKNKIDTAFILLRADVLSILNKSIYKNIKQVGFISDTIEAEQFDKPKIYKFKKDNYYKAIRNFDSIHVAGETMGNYIRDNFSQKTAILRLGYENNIPKLSKKLELNSEIRIFFAGSVYTKNEIESFVQALDLFQKRHSGFKLVFITATEYQIKHQCNNIKIENLGWRSEQELIEHMQNSHLGYVAYKFDNESKHQMSFAFPNKIGFYISTGLPIFFHGPDYSSVGTFLKNYKCGIHCASMEINKIAQQLETVLLDRKFYNDLQNETRVAFKNEFSLEVLKQNFKKLIE</sequence>
<accession>A0A1M6NP37</accession>
<dbReference type="OrthoDB" id="1493373at2"/>
<dbReference type="EMBL" id="FQZE01000044">
    <property type="protein sequence ID" value="SHJ97450.1"/>
    <property type="molecule type" value="Genomic_DNA"/>
</dbReference>
<evidence type="ECO:0000313" key="2">
    <source>
        <dbReference type="EMBL" id="SHJ97450.1"/>
    </source>
</evidence>
<dbReference type="STRING" id="1168035.SAMN05444280_14424"/>
<dbReference type="Gene3D" id="3.40.50.2000">
    <property type="entry name" value="Glycogen Phosphorylase B"/>
    <property type="match status" value="1"/>
</dbReference>
<dbReference type="SUPFAM" id="SSF53756">
    <property type="entry name" value="UDP-Glycosyltransferase/glycogen phosphorylase"/>
    <property type="match status" value="1"/>
</dbReference>
<gene>
    <name evidence="2" type="ORF">SAMN05444280_14424</name>
</gene>
<dbReference type="Pfam" id="PF26337">
    <property type="entry name" value="Gtf3_C"/>
    <property type="match status" value="1"/>
</dbReference>
<organism evidence="2 3">
    <name type="scientific">Tangfeifania diversioriginum</name>
    <dbReference type="NCBI Taxonomy" id="1168035"/>
    <lineage>
        <taxon>Bacteria</taxon>
        <taxon>Pseudomonadati</taxon>
        <taxon>Bacteroidota</taxon>
        <taxon>Bacteroidia</taxon>
        <taxon>Marinilabiliales</taxon>
        <taxon>Prolixibacteraceae</taxon>
        <taxon>Tangfeifania</taxon>
    </lineage>
</organism>
<evidence type="ECO:0000259" key="1">
    <source>
        <dbReference type="Pfam" id="PF26337"/>
    </source>
</evidence>
<name>A0A1M6NP37_9BACT</name>
<dbReference type="Proteomes" id="UP000184050">
    <property type="component" value="Unassembled WGS sequence"/>
</dbReference>
<keyword evidence="3" id="KW-1185">Reference proteome</keyword>
<reference evidence="2 3" key="1">
    <citation type="submission" date="2016-11" db="EMBL/GenBank/DDBJ databases">
        <authorList>
            <person name="Jaros S."/>
            <person name="Januszkiewicz K."/>
            <person name="Wedrychowicz H."/>
        </authorList>
    </citation>
    <scope>NUCLEOTIDE SEQUENCE [LARGE SCALE GENOMIC DNA]</scope>
    <source>
        <strain evidence="2 3">DSM 27063</strain>
    </source>
</reference>
<dbReference type="AlphaFoldDB" id="A0A1M6NP37"/>
<feature type="domain" description="Glucosyltransferase 3-like C-terminal" evidence="1">
    <location>
        <begin position="242"/>
        <end position="351"/>
    </location>
</feature>
<dbReference type="RefSeq" id="WP_073173626.1">
    <property type="nucleotide sequence ID" value="NZ_FQZE01000044.1"/>
</dbReference>
<dbReference type="InterPro" id="IPR058592">
    <property type="entry name" value="Gtf3_C"/>
</dbReference>
<evidence type="ECO:0000313" key="3">
    <source>
        <dbReference type="Proteomes" id="UP000184050"/>
    </source>
</evidence>